<keyword evidence="3" id="KW-1185">Reference proteome</keyword>
<dbReference type="AlphaFoldDB" id="A0A1Y2HVD4"/>
<keyword evidence="1" id="KW-0472">Membrane</keyword>
<sequence>MFSTGTLIHVLCADPFYSVDFIAATKEAGLVGAGNVWITPMAFSSAFDASNTTEWYNALEGFIYASPLEDTGNQYATEMKALWNQQYPGRKFPTYGMLYRDCMYSMAEGLLKLVDRHGYDRIIARNYSFNLFNLVRTFTGASGAITLDDWGDRQQDFVFKNIWNGTVHDTYLLPVESTSLLTLDQPLRFPGGSTEKPIDHVPKVLINEMWGTIGGTILGAFTVGIMSIISGTIVYLVIHRDVPQSSTSRFLSFA</sequence>
<keyword evidence="1" id="KW-1133">Transmembrane helix</keyword>
<name>A0A1Y2HVD4_9FUNG</name>
<evidence type="ECO:0000313" key="3">
    <source>
        <dbReference type="Proteomes" id="UP000193411"/>
    </source>
</evidence>
<keyword evidence="1" id="KW-0812">Transmembrane</keyword>
<feature type="transmembrane region" description="Helical" evidence="1">
    <location>
        <begin position="209"/>
        <end position="238"/>
    </location>
</feature>
<proteinExistence type="predicted"/>
<gene>
    <name evidence="2" type="ORF">BCR44DRAFT_1013971</name>
</gene>
<dbReference type="SUPFAM" id="SSF53822">
    <property type="entry name" value="Periplasmic binding protein-like I"/>
    <property type="match status" value="1"/>
</dbReference>
<evidence type="ECO:0000313" key="2">
    <source>
        <dbReference type="EMBL" id="ORZ37914.1"/>
    </source>
</evidence>
<reference evidence="2 3" key="1">
    <citation type="submission" date="2016-07" db="EMBL/GenBank/DDBJ databases">
        <title>Pervasive Adenine N6-methylation of Active Genes in Fungi.</title>
        <authorList>
            <consortium name="DOE Joint Genome Institute"/>
            <person name="Mondo S.J."/>
            <person name="Dannebaum R.O."/>
            <person name="Kuo R.C."/>
            <person name="Labutti K."/>
            <person name="Haridas S."/>
            <person name="Kuo A."/>
            <person name="Salamov A."/>
            <person name="Ahrendt S.R."/>
            <person name="Lipzen A."/>
            <person name="Sullivan W."/>
            <person name="Andreopoulos W.B."/>
            <person name="Clum A."/>
            <person name="Lindquist E."/>
            <person name="Daum C."/>
            <person name="Ramamoorthy G.K."/>
            <person name="Gryganskyi A."/>
            <person name="Culley D."/>
            <person name="Magnuson J.K."/>
            <person name="James T.Y."/>
            <person name="O'Malley M.A."/>
            <person name="Stajich J.E."/>
            <person name="Spatafora J.W."/>
            <person name="Visel A."/>
            <person name="Grigoriev I.V."/>
        </authorList>
    </citation>
    <scope>NUCLEOTIDE SEQUENCE [LARGE SCALE GENOMIC DNA]</scope>
    <source>
        <strain evidence="2 3">PL171</strain>
    </source>
</reference>
<dbReference type="EMBL" id="MCFL01000010">
    <property type="protein sequence ID" value="ORZ37914.1"/>
    <property type="molecule type" value="Genomic_DNA"/>
</dbReference>
<dbReference type="InterPro" id="IPR028082">
    <property type="entry name" value="Peripla_BP_I"/>
</dbReference>
<dbReference type="Proteomes" id="UP000193411">
    <property type="component" value="Unassembled WGS sequence"/>
</dbReference>
<evidence type="ECO:0008006" key="4">
    <source>
        <dbReference type="Google" id="ProtNLM"/>
    </source>
</evidence>
<evidence type="ECO:0000256" key="1">
    <source>
        <dbReference type="SAM" id="Phobius"/>
    </source>
</evidence>
<protein>
    <recommendedName>
        <fullName evidence="4">Receptor ligand binding region domain-containing protein</fullName>
    </recommendedName>
</protein>
<organism evidence="2 3">
    <name type="scientific">Catenaria anguillulae PL171</name>
    <dbReference type="NCBI Taxonomy" id="765915"/>
    <lineage>
        <taxon>Eukaryota</taxon>
        <taxon>Fungi</taxon>
        <taxon>Fungi incertae sedis</taxon>
        <taxon>Blastocladiomycota</taxon>
        <taxon>Blastocladiomycetes</taxon>
        <taxon>Blastocladiales</taxon>
        <taxon>Catenariaceae</taxon>
        <taxon>Catenaria</taxon>
    </lineage>
</organism>
<accession>A0A1Y2HVD4</accession>
<comment type="caution">
    <text evidence="2">The sequence shown here is derived from an EMBL/GenBank/DDBJ whole genome shotgun (WGS) entry which is preliminary data.</text>
</comment>